<organism evidence="1 2">
    <name type="scientific">Portunus trituberculatus</name>
    <name type="common">Swimming crab</name>
    <name type="synonym">Neptunus trituberculatus</name>
    <dbReference type="NCBI Taxonomy" id="210409"/>
    <lineage>
        <taxon>Eukaryota</taxon>
        <taxon>Metazoa</taxon>
        <taxon>Ecdysozoa</taxon>
        <taxon>Arthropoda</taxon>
        <taxon>Crustacea</taxon>
        <taxon>Multicrustacea</taxon>
        <taxon>Malacostraca</taxon>
        <taxon>Eumalacostraca</taxon>
        <taxon>Eucarida</taxon>
        <taxon>Decapoda</taxon>
        <taxon>Pleocyemata</taxon>
        <taxon>Brachyura</taxon>
        <taxon>Eubrachyura</taxon>
        <taxon>Portunoidea</taxon>
        <taxon>Portunidae</taxon>
        <taxon>Portuninae</taxon>
        <taxon>Portunus</taxon>
    </lineage>
</organism>
<reference evidence="1 2" key="1">
    <citation type="submission" date="2019-05" db="EMBL/GenBank/DDBJ databases">
        <title>Another draft genome of Portunus trituberculatus and its Hox gene families provides insights of decapod evolution.</title>
        <authorList>
            <person name="Jeong J.-H."/>
            <person name="Song I."/>
            <person name="Kim S."/>
            <person name="Choi T."/>
            <person name="Kim D."/>
            <person name="Ryu S."/>
            <person name="Kim W."/>
        </authorList>
    </citation>
    <scope>NUCLEOTIDE SEQUENCE [LARGE SCALE GENOMIC DNA]</scope>
    <source>
        <tissue evidence="1">Muscle</tissue>
    </source>
</reference>
<evidence type="ECO:0000313" key="2">
    <source>
        <dbReference type="Proteomes" id="UP000324222"/>
    </source>
</evidence>
<protein>
    <submittedName>
        <fullName evidence="1">Uncharacterized protein</fullName>
    </submittedName>
</protein>
<keyword evidence="2" id="KW-1185">Reference proteome</keyword>
<evidence type="ECO:0000313" key="1">
    <source>
        <dbReference type="EMBL" id="MPC56042.1"/>
    </source>
</evidence>
<dbReference type="EMBL" id="VSRR010013645">
    <property type="protein sequence ID" value="MPC56042.1"/>
    <property type="molecule type" value="Genomic_DNA"/>
</dbReference>
<name>A0A5B7GAW4_PORTR</name>
<sequence length="60" mass="6547">MEECQEGKGEGATRLRLRENVHEMSNSEYNTMIGSKRCTLLNNQPSLDSAPLPRSGAAAP</sequence>
<gene>
    <name evidence="1" type="ORF">E2C01_049991</name>
</gene>
<comment type="caution">
    <text evidence="1">The sequence shown here is derived from an EMBL/GenBank/DDBJ whole genome shotgun (WGS) entry which is preliminary data.</text>
</comment>
<dbReference type="AlphaFoldDB" id="A0A5B7GAW4"/>
<dbReference type="Proteomes" id="UP000324222">
    <property type="component" value="Unassembled WGS sequence"/>
</dbReference>
<proteinExistence type="predicted"/>
<accession>A0A5B7GAW4</accession>